<feature type="compositionally biased region" description="Basic and acidic residues" evidence="2">
    <location>
        <begin position="1498"/>
        <end position="1515"/>
    </location>
</feature>
<feature type="compositionally biased region" description="Polar residues" evidence="2">
    <location>
        <begin position="582"/>
        <end position="593"/>
    </location>
</feature>
<evidence type="ECO:0000256" key="1">
    <source>
        <dbReference type="SAM" id="Coils"/>
    </source>
</evidence>
<feature type="compositionally biased region" description="Basic and acidic residues" evidence="2">
    <location>
        <begin position="486"/>
        <end position="499"/>
    </location>
</feature>
<dbReference type="STRING" id="74557.A0A1V9ZVP1"/>
<keyword evidence="4" id="KW-1185">Reference proteome</keyword>
<evidence type="ECO:0008006" key="5">
    <source>
        <dbReference type="Google" id="ProtNLM"/>
    </source>
</evidence>
<feature type="compositionally biased region" description="Basic and acidic residues" evidence="2">
    <location>
        <begin position="327"/>
        <end position="340"/>
    </location>
</feature>
<feature type="compositionally biased region" description="Polar residues" evidence="2">
    <location>
        <begin position="545"/>
        <end position="565"/>
    </location>
</feature>
<feature type="compositionally biased region" description="Basic and acidic residues" evidence="2">
    <location>
        <begin position="367"/>
        <end position="381"/>
    </location>
</feature>
<feature type="compositionally biased region" description="Low complexity" evidence="2">
    <location>
        <begin position="1085"/>
        <end position="1099"/>
    </location>
</feature>
<feature type="compositionally biased region" description="Low complexity" evidence="2">
    <location>
        <begin position="442"/>
        <end position="451"/>
    </location>
</feature>
<feature type="compositionally biased region" description="Polar residues" evidence="2">
    <location>
        <begin position="1100"/>
        <end position="1109"/>
    </location>
</feature>
<feature type="region of interest" description="Disordered" evidence="2">
    <location>
        <begin position="245"/>
        <end position="267"/>
    </location>
</feature>
<keyword evidence="1" id="KW-0175">Coiled coil</keyword>
<feature type="compositionally biased region" description="Low complexity" evidence="2">
    <location>
        <begin position="756"/>
        <end position="765"/>
    </location>
</feature>
<feature type="region of interest" description="Disordered" evidence="2">
    <location>
        <begin position="1452"/>
        <end position="1515"/>
    </location>
</feature>
<organism evidence="3 4">
    <name type="scientific">Thraustotheca clavata</name>
    <dbReference type="NCBI Taxonomy" id="74557"/>
    <lineage>
        <taxon>Eukaryota</taxon>
        <taxon>Sar</taxon>
        <taxon>Stramenopiles</taxon>
        <taxon>Oomycota</taxon>
        <taxon>Saprolegniomycetes</taxon>
        <taxon>Saprolegniales</taxon>
        <taxon>Achlyaceae</taxon>
        <taxon>Thraustotheca</taxon>
    </lineage>
</organism>
<feature type="compositionally biased region" description="Basic and acidic residues" evidence="2">
    <location>
        <begin position="464"/>
        <end position="477"/>
    </location>
</feature>
<protein>
    <recommendedName>
        <fullName evidence="5">ALMS motif domain-containing protein</fullName>
    </recommendedName>
</protein>
<evidence type="ECO:0000256" key="2">
    <source>
        <dbReference type="SAM" id="MobiDB-lite"/>
    </source>
</evidence>
<feature type="compositionally biased region" description="Low complexity" evidence="2">
    <location>
        <begin position="1023"/>
        <end position="1032"/>
    </location>
</feature>
<feature type="region of interest" description="Disordered" evidence="2">
    <location>
        <begin position="579"/>
        <end position="682"/>
    </location>
</feature>
<feature type="compositionally biased region" description="Basic and acidic residues" evidence="2">
    <location>
        <begin position="766"/>
        <end position="779"/>
    </location>
</feature>
<accession>A0A1V9ZVP1</accession>
<feature type="compositionally biased region" description="Polar residues" evidence="2">
    <location>
        <begin position="1053"/>
        <end position="1067"/>
    </location>
</feature>
<feature type="region of interest" description="Disordered" evidence="2">
    <location>
        <begin position="1023"/>
        <end position="1143"/>
    </location>
</feature>
<feature type="compositionally biased region" description="Pro residues" evidence="2">
    <location>
        <begin position="349"/>
        <end position="359"/>
    </location>
</feature>
<feature type="region of interest" description="Disordered" evidence="2">
    <location>
        <begin position="799"/>
        <end position="840"/>
    </location>
</feature>
<feature type="compositionally biased region" description="Polar residues" evidence="2">
    <location>
        <begin position="1481"/>
        <end position="1492"/>
    </location>
</feature>
<feature type="compositionally biased region" description="Low complexity" evidence="2">
    <location>
        <begin position="1041"/>
        <end position="1052"/>
    </location>
</feature>
<feature type="region of interest" description="Disordered" evidence="2">
    <location>
        <begin position="1269"/>
        <end position="1291"/>
    </location>
</feature>
<dbReference type="OrthoDB" id="79657at2759"/>
<evidence type="ECO:0000313" key="4">
    <source>
        <dbReference type="Proteomes" id="UP000243217"/>
    </source>
</evidence>
<gene>
    <name evidence="3" type="ORF">THRCLA_05503</name>
</gene>
<feature type="region of interest" description="Disordered" evidence="2">
    <location>
        <begin position="752"/>
        <end position="779"/>
    </location>
</feature>
<feature type="compositionally biased region" description="Polar residues" evidence="2">
    <location>
        <begin position="826"/>
        <end position="840"/>
    </location>
</feature>
<feature type="coiled-coil region" evidence="1">
    <location>
        <begin position="44"/>
        <end position="71"/>
    </location>
</feature>
<feature type="compositionally biased region" description="Low complexity" evidence="2">
    <location>
        <begin position="1118"/>
        <end position="1143"/>
    </location>
</feature>
<sequence length="1556" mass="173538">MFVPLSSGEESYLRQEDAQRRRKLRLKQVREEEKRIAHERTQWYKQRTLELQTAKRRAKELELDKEKEMVLSDLHEKYRAALDAIGEAHRQAHDYNENLQARARRQLSLLASNDVVVDQRFANAITSQEEMNLVREAKIRVIQENMRKVQEIAERQRKHAEKVARIKLERDISERKQKEIMTQRVEENAEHIKVLADMSTSRLHASAPARIVHRHNVRHSKAINAWREGDKKRLMEDVRHHNEIKQRQTRVDKARKRGHTADDVEASHREASATLQWLYSLDKQTKQGNDRKDILYSMADKEKVDAITERAREVAFEQLFDEESEEVEKPIEPLDEEKPRAPSRNILKPTPPPRRPPVIPSDTYFPRFDEPQQEFIHHKGPESNQKLPSVKKQIETKKVPPAPSPPRRRPISTSPIAPPSPVPSGNQVDISRKHQDVEKAPAFKSPASPKPELQIPGNLSKAKSKAESNKDIPELKSKTQIPQSPVKKEELISPPKIDESNASDTPELLQQSLNPSVGGTGLKNISPKMSSNSNEFDIASDAFIPQQSVSTPEVSNSNARSSQNFSSIATPSASIATPVALESQSTSNEQLGSSPILPRPARRMDQTSTDNLEPSTPTASSIQRVNKTDSTLHTLNKETSSGNNAFDDESKSDSLLLLSDPSRDANAMETTPEEDSSFLGNFSFDSSDEGWSTLDELARRYQVPSSDDSPSKESKVQLDDDFKPLPQHLLSSNLNSSNDDTSENLLEMDLSKDLSSDSSVSSSSKQLDKHDSSQEKLLEPKQDIFDNLIQASEEALRINLSSSSSNSVSSEPSPVIKLDEEEQKSNSDASSSKKVTGQSNVMEDKSLPCFDLSSSFASSDEEMTHESLMLQSLRMHSRRLLDSSSSSSSAEQSMDQSVARERILELLNSSSSSSSSTSSIGFTTKDLDAEINSTLERMQRILDKGARNEILPQHNLSSLSDSTRQVDSHVSGTLEEQILDDLIEGDLSASNALGESKDEPISQWFVALPRDENALKEFYMSSSSSSFSSTSTQENPQAFHASPASTRAPSTSNEPQNTKKQLQKQFWSSGSSSSSNENDKVILPSGISRTSSKSSHSSSAIVQRSNGSIKSEREASSKSHSSLNSPLRSLSSSSSSSSKASSLAKMSNELPVVNASLNTSSDDTPPPLEAIPDDVIILNVTSGDVIDVEDSSKSFSASLVNDQTPVQHGEWINSSSSMSLLNDRTSVQLASLTREGLPQADLSQETSNIEHFQSELDIQSLPADTSLHSALESSTEQDIEEKPSPKPQMEQDQLHEYEYQAFEGVNVVHAGFSQRYIDLSSEEDEKPKSLWISAQAAPIPAEPAVLPTWPTTEEYAAQSFEDIRNHSFSEDSESSFVSSEASSLQNQLLPPMPYPAMPMNVPPPPMSAGLKVFLDSSSSSFSSSIPSENEENLSIADQLRLRNPQLYERMQRRREEVKLDPPASTRSSKAERRLKAEQDRLAQSQSLPSNPTLARLNQGERVRVSSQEMKQRSRRMYEQLPEVIERKKQQELLSKRLERLQKLRQDEKIRRKAKQS</sequence>
<feature type="compositionally biased region" description="Polar residues" evidence="2">
    <location>
        <begin position="500"/>
        <end position="517"/>
    </location>
</feature>
<name>A0A1V9ZVP1_9STRA</name>
<feature type="compositionally biased region" description="Basic and acidic residues" evidence="2">
    <location>
        <begin position="1468"/>
        <end position="1480"/>
    </location>
</feature>
<reference evidence="3 4" key="1">
    <citation type="journal article" date="2014" name="Genome Biol. Evol.">
        <title>The secreted proteins of Achlya hypogyna and Thraustotheca clavata identify the ancestral oomycete secretome and reveal gene acquisitions by horizontal gene transfer.</title>
        <authorList>
            <person name="Misner I."/>
            <person name="Blouin N."/>
            <person name="Leonard G."/>
            <person name="Richards T.A."/>
            <person name="Lane C.E."/>
        </authorList>
    </citation>
    <scope>NUCLEOTIDE SEQUENCE [LARGE SCALE GENOMIC DNA]</scope>
    <source>
        <strain evidence="3 4">ATCC 34112</strain>
    </source>
</reference>
<comment type="caution">
    <text evidence="3">The sequence shown here is derived from an EMBL/GenBank/DDBJ whole genome shotgun (WGS) entry which is preliminary data.</text>
</comment>
<feature type="compositionally biased region" description="Low complexity" evidence="2">
    <location>
        <begin position="801"/>
        <end position="815"/>
    </location>
</feature>
<feature type="region of interest" description="Disordered" evidence="2">
    <location>
        <begin position="723"/>
        <end position="742"/>
    </location>
</feature>
<evidence type="ECO:0000313" key="3">
    <source>
        <dbReference type="EMBL" id="OQS02103.1"/>
    </source>
</evidence>
<dbReference type="Proteomes" id="UP000243217">
    <property type="component" value="Unassembled WGS sequence"/>
</dbReference>
<feature type="compositionally biased region" description="Polar residues" evidence="2">
    <location>
        <begin position="606"/>
        <end position="644"/>
    </location>
</feature>
<dbReference type="EMBL" id="JNBS01001246">
    <property type="protein sequence ID" value="OQS02103.1"/>
    <property type="molecule type" value="Genomic_DNA"/>
</dbReference>
<feature type="compositionally biased region" description="Low complexity" evidence="2">
    <location>
        <begin position="729"/>
        <end position="742"/>
    </location>
</feature>
<feature type="compositionally biased region" description="Basic and acidic residues" evidence="2">
    <location>
        <begin position="430"/>
        <end position="441"/>
    </location>
</feature>
<feature type="region of interest" description="Disordered" evidence="2">
    <location>
        <begin position="319"/>
        <end position="567"/>
    </location>
</feature>
<proteinExistence type="predicted"/>